<dbReference type="Proteomes" id="UP000037269">
    <property type="component" value="Unassembled WGS sequence"/>
</dbReference>
<reference evidence="2 4" key="2">
    <citation type="submission" date="2016-10" db="EMBL/GenBank/DDBJ databases">
        <authorList>
            <person name="de Groot N.N."/>
        </authorList>
    </citation>
    <scope>NUCLEOTIDE SEQUENCE [LARGE SCALE GENOMIC DNA]</scope>
    <source>
        <strain evidence="2 4">DSM 2895</strain>
    </source>
</reference>
<dbReference type="RefSeq" id="WP_043068066.1">
    <property type="nucleotide sequence ID" value="NZ_BJOA01000001.1"/>
</dbReference>
<evidence type="ECO:0000313" key="3">
    <source>
        <dbReference type="Proteomes" id="UP000037269"/>
    </source>
</evidence>
<dbReference type="PATRIC" id="fig|47500.8.peg.3469"/>
<dbReference type="EMBL" id="LGUG01000004">
    <property type="protein sequence ID" value="KON98138.1"/>
    <property type="molecule type" value="Genomic_DNA"/>
</dbReference>
<dbReference type="Proteomes" id="UP000182836">
    <property type="component" value="Unassembled WGS sequence"/>
</dbReference>
<organism evidence="1 3">
    <name type="scientific">Aneurinibacillus migulanus</name>
    <name type="common">Bacillus migulanus</name>
    <dbReference type="NCBI Taxonomy" id="47500"/>
    <lineage>
        <taxon>Bacteria</taxon>
        <taxon>Bacillati</taxon>
        <taxon>Bacillota</taxon>
        <taxon>Bacilli</taxon>
        <taxon>Bacillales</taxon>
        <taxon>Paenibacillaceae</taxon>
        <taxon>Aneurinibacillus group</taxon>
        <taxon>Aneurinibacillus</taxon>
    </lineage>
</organism>
<accession>A0A0D1UY57</accession>
<dbReference type="GeneID" id="42308297"/>
<sequence>MKEHIVVVGGYGHVGQTICRELGELYMLREEAWSVQSNLAVQPAERLDLMWTFPRMIRF</sequence>
<name>A0A0D1UY57_ANEMI</name>
<evidence type="ECO:0000313" key="1">
    <source>
        <dbReference type="EMBL" id="KON98138.1"/>
    </source>
</evidence>
<reference evidence="1 3" key="1">
    <citation type="submission" date="2015-07" db="EMBL/GenBank/DDBJ databases">
        <title>Fjat-14205 dsm 2895.</title>
        <authorList>
            <person name="Liu B."/>
            <person name="Wang J."/>
            <person name="Zhu Y."/>
            <person name="Liu G."/>
            <person name="Chen Q."/>
            <person name="Chen Z."/>
            <person name="Lan J."/>
            <person name="Che J."/>
            <person name="Ge C."/>
            <person name="Shi H."/>
            <person name="Pan Z."/>
            <person name="Liu X."/>
        </authorList>
    </citation>
    <scope>NUCLEOTIDE SEQUENCE [LARGE SCALE GENOMIC DNA]</scope>
    <source>
        <strain evidence="1 3">DSM 2895</strain>
    </source>
</reference>
<gene>
    <name evidence="1" type="ORF">AF333_24555</name>
    <name evidence="2" type="ORF">SAMN04487909_101388</name>
</gene>
<evidence type="ECO:0000313" key="4">
    <source>
        <dbReference type="Proteomes" id="UP000182836"/>
    </source>
</evidence>
<proteinExistence type="predicted"/>
<evidence type="ECO:0000313" key="2">
    <source>
        <dbReference type="EMBL" id="SDI05730.1"/>
    </source>
</evidence>
<protein>
    <submittedName>
        <fullName evidence="1">Uncharacterized protein</fullName>
    </submittedName>
</protein>
<dbReference type="EMBL" id="FNED01000001">
    <property type="protein sequence ID" value="SDI05730.1"/>
    <property type="molecule type" value="Genomic_DNA"/>
</dbReference>
<dbReference type="AlphaFoldDB" id="A0A0D1UY57"/>
<keyword evidence="3" id="KW-1185">Reference proteome</keyword>